<dbReference type="GO" id="GO:0009245">
    <property type="term" value="P:lipid A biosynthetic process"/>
    <property type="evidence" value="ECO:0007669"/>
    <property type="project" value="TreeGrafter"/>
</dbReference>
<keyword evidence="3" id="KW-0444">Lipid biosynthesis</keyword>
<dbReference type="GO" id="GO:0016020">
    <property type="term" value="C:membrane"/>
    <property type="evidence" value="ECO:0007669"/>
    <property type="project" value="GOC"/>
</dbReference>
<dbReference type="PROSITE" id="PS50075">
    <property type="entry name" value="CARRIER"/>
    <property type="match status" value="1"/>
</dbReference>
<dbReference type="InterPro" id="IPR003231">
    <property type="entry name" value="ACP"/>
</dbReference>
<comment type="function">
    <text evidence="3">Carrier of the growing fatty acid chain in fatty acid biosynthesis.</text>
</comment>
<dbReference type="InterPro" id="IPR009081">
    <property type="entry name" value="PP-bd_ACP"/>
</dbReference>
<dbReference type="InterPro" id="IPR036736">
    <property type="entry name" value="ACP-like_sf"/>
</dbReference>
<evidence type="ECO:0000256" key="2">
    <source>
        <dbReference type="ARBA" id="ARBA00022553"/>
    </source>
</evidence>
<dbReference type="HAMAP" id="MF_01217">
    <property type="entry name" value="Acyl_carrier"/>
    <property type="match status" value="1"/>
</dbReference>
<keyword evidence="3" id="KW-0275">Fatty acid biosynthesis</keyword>
<comment type="caution">
    <text evidence="5">The sequence shown here is derived from an EMBL/GenBank/DDBJ whole genome shotgun (WGS) entry which is preliminary data.</text>
</comment>
<dbReference type="GO" id="GO:0005829">
    <property type="term" value="C:cytosol"/>
    <property type="evidence" value="ECO:0007669"/>
    <property type="project" value="TreeGrafter"/>
</dbReference>
<comment type="pathway">
    <text evidence="3">Lipid metabolism; fatty acid biosynthesis.</text>
</comment>
<evidence type="ECO:0000313" key="5">
    <source>
        <dbReference type="EMBL" id="MBO1320659.1"/>
    </source>
</evidence>
<evidence type="ECO:0000256" key="3">
    <source>
        <dbReference type="HAMAP-Rule" id="MF_01217"/>
    </source>
</evidence>
<dbReference type="AlphaFoldDB" id="A0A8J7QBJ1"/>
<dbReference type="EMBL" id="JAFREP010000018">
    <property type="protein sequence ID" value="MBO1320659.1"/>
    <property type="molecule type" value="Genomic_DNA"/>
</dbReference>
<comment type="subcellular location">
    <subcellularLocation>
        <location evidence="3">Cytoplasm</location>
    </subcellularLocation>
</comment>
<dbReference type="RefSeq" id="WP_207860612.1">
    <property type="nucleotide sequence ID" value="NZ_JAFREP010000018.1"/>
</dbReference>
<dbReference type="SUPFAM" id="SSF47336">
    <property type="entry name" value="ACP-like"/>
    <property type="match status" value="1"/>
</dbReference>
<dbReference type="PANTHER" id="PTHR20863:SF69">
    <property type="entry name" value="ACYL CARRIER PROTEIN"/>
    <property type="match status" value="1"/>
</dbReference>
<accession>A0A8J7QBJ1</accession>
<dbReference type="PANTHER" id="PTHR20863">
    <property type="entry name" value="ACYL CARRIER PROTEIN"/>
    <property type="match status" value="1"/>
</dbReference>
<dbReference type="GO" id="GO:0000036">
    <property type="term" value="F:acyl carrier activity"/>
    <property type="evidence" value="ECO:0007669"/>
    <property type="project" value="UniProtKB-UniRule"/>
</dbReference>
<dbReference type="Proteomes" id="UP000664417">
    <property type="component" value="Unassembled WGS sequence"/>
</dbReference>
<protein>
    <recommendedName>
        <fullName evidence="3">Acyl carrier protein</fullName>
        <shortName evidence="3">ACP</shortName>
    </recommendedName>
</protein>
<comment type="similarity">
    <text evidence="3">Belongs to the acyl carrier protein (ACP) family.</text>
</comment>
<evidence type="ECO:0000259" key="4">
    <source>
        <dbReference type="PROSITE" id="PS50075"/>
    </source>
</evidence>
<keyword evidence="3" id="KW-0276">Fatty acid metabolism</keyword>
<keyword evidence="2 3" id="KW-0597">Phosphoprotein</keyword>
<dbReference type="GO" id="GO:0000035">
    <property type="term" value="F:acyl binding"/>
    <property type="evidence" value="ECO:0007669"/>
    <property type="project" value="TreeGrafter"/>
</dbReference>
<feature type="modified residue" description="O-(pantetheine 4'-phosphoryl)serine" evidence="3">
    <location>
        <position position="40"/>
    </location>
</feature>
<proteinExistence type="inferred from homology"/>
<dbReference type="UniPathway" id="UPA00094"/>
<evidence type="ECO:0000313" key="6">
    <source>
        <dbReference type="Proteomes" id="UP000664417"/>
    </source>
</evidence>
<keyword evidence="1 3" id="KW-0596">Phosphopantetheine</keyword>
<sequence length="86" mass="9743">MANREELLVQVRAVLVETFELDPEAIQPRTHLYKELDLDSLDAIDLAVKLSSETGIKLTEDEMKAIRTVNDILDTVLRRLDPATSH</sequence>
<dbReference type="Pfam" id="PF00550">
    <property type="entry name" value="PP-binding"/>
    <property type="match status" value="1"/>
</dbReference>
<reference evidence="5" key="1">
    <citation type="submission" date="2021-03" db="EMBL/GenBank/DDBJ databases">
        <authorList>
            <person name="Wang G."/>
        </authorList>
    </citation>
    <scope>NUCLEOTIDE SEQUENCE</scope>
    <source>
        <strain evidence="5">KCTC 12899</strain>
    </source>
</reference>
<dbReference type="NCBIfam" id="NF003757">
    <property type="entry name" value="PRK05350.1"/>
    <property type="match status" value="1"/>
</dbReference>
<keyword evidence="3" id="KW-0963">Cytoplasm</keyword>
<evidence type="ECO:0000256" key="1">
    <source>
        <dbReference type="ARBA" id="ARBA00022450"/>
    </source>
</evidence>
<gene>
    <name evidence="3" type="primary">acpP</name>
    <name evidence="5" type="ORF">J3U88_19430</name>
</gene>
<organism evidence="5 6">
    <name type="scientific">Acanthopleuribacter pedis</name>
    <dbReference type="NCBI Taxonomy" id="442870"/>
    <lineage>
        <taxon>Bacteria</taxon>
        <taxon>Pseudomonadati</taxon>
        <taxon>Acidobacteriota</taxon>
        <taxon>Holophagae</taxon>
        <taxon>Acanthopleuribacterales</taxon>
        <taxon>Acanthopleuribacteraceae</taxon>
        <taxon>Acanthopleuribacter</taxon>
    </lineage>
</organism>
<keyword evidence="3" id="KW-0443">Lipid metabolism</keyword>
<name>A0A8J7QBJ1_9BACT</name>
<keyword evidence="6" id="KW-1185">Reference proteome</keyword>
<comment type="PTM">
    <text evidence="3">4'-phosphopantetheine is transferred from CoA to a specific serine of apo-ACP by AcpS. This modification is essential for activity because fatty acids are bound in thioester linkage to the sulfhydryl of the prosthetic group.</text>
</comment>
<dbReference type="Gene3D" id="1.10.1200.10">
    <property type="entry name" value="ACP-like"/>
    <property type="match status" value="1"/>
</dbReference>
<feature type="domain" description="Carrier" evidence="4">
    <location>
        <begin position="5"/>
        <end position="80"/>
    </location>
</feature>